<proteinExistence type="evidence at transcript level"/>
<dbReference type="PANTHER" id="PTHR11879:SF22">
    <property type="entry name" value="ASPARTATE AMINOTRANSFERASE, MITOCHONDRIAL"/>
    <property type="match status" value="1"/>
</dbReference>
<dbReference type="InterPro" id="IPR015424">
    <property type="entry name" value="PyrdxlP-dep_Trfase"/>
</dbReference>
<comment type="miscellaneous">
    <text evidence="10">In eukaryotes there are cytoplasmic, mitochondrial and chloroplastic isozymes.</text>
</comment>
<dbReference type="GO" id="GO:0004069">
    <property type="term" value="F:L-aspartate:2-oxoglutarate aminotransferase activity"/>
    <property type="evidence" value="ECO:0007669"/>
    <property type="project" value="UniProtKB-EC"/>
</dbReference>
<evidence type="ECO:0000256" key="4">
    <source>
        <dbReference type="ARBA" id="ARBA00011738"/>
    </source>
</evidence>
<dbReference type="Gene3D" id="3.40.640.10">
    <property type="entry name" value="Type I PLP-dependent aspartate aminotransferase-like (Major domain)"/>
    <property type="match status" value="1"/>
</dbReference>
<dbReference type="PROSITE" id="PS00105">
    <property type="entry name" value="AA_TRANSFER_CLASS_1"/>
    <property type="match status" value="1"/>
</dbReference>
<dbReference type="InterPro" id="IPR004839">
    <property type="entry name" value="Aminotransferase_I/II_large"/>
</dbReference>
<dbReference type="GO" id="GO:0005759">
    <property type="term" value="C:mitochondrial matrix"/>
    <property type="evidence" value="ECO:0007669"/>
    <property type="project" value="UniProtKB-SubCell"/>
</dbReference>
<comment type="cofactor">
    <cofactor evidence="1">
        <name>pyridoxal 5'-phosphate</name>
        <dbReference type="ChEBI" id="CHEBI:597326"/>
    </cofactor>
</comment>
<dbReference type="SUPFAM" id="SSF53383">
    <property type="entry name" value="PLP-dependent transferases"/>
    <property type="match status" value="1"/>
</dbReference>
<dbReference type="InterPro" id="IPR015421">
    <property type="entry name" value="PyrdxlP-dep_Trfase_major"/>
</dbReference>
<comment type="catalytic activity">
    <reaction evidence="9 10">
        <text>L-aspartate + 2-oxoglutarate = oxaloacetate + L-glutamate</text>
        <dbReference type="Rhea" id="RHEA:21824"/>
        <dbReference type="ChEBI" id="CHEBI:16452"/>
        <dbReference type="ChEBI" id="CHEBI:16810"/>
        <dbReference type="ChEBI" id="CHEBI:29985"/>
        <dbReference type="ChEBI" id="CHEBI:29991"/>
        <dbReference type="EC" id="2.6.1.1"/>
    </reaction>
</comment>
<comment type="subcellular location">
    <subcellularLocation>
        <location evidence="2">Mitochondrion matrix</location>
    </subcellularLocation>
</comment>
<dbReference type="InterPro" id="IPR015422">
    <property type="entry name" value="PyrdxlP-dep_Trfase_small"/>
</dbReference>
<dbReference type="NCBIfam" id="NF006719">
    <property type="entry name" value="PRK09257.1"/>
    <property type="match status" value="1"/>
</dbReference>
<keyword evidence="8" id="KW-0496">Mitochondrion</keyword>
<dbReference type="FunFam" id="3.90.1150.10:FF:000001">
    <property type="entry name" value="Aspartate aminotransferase"/>
    <property type="match status" value="1"/>
</dbReference>
<evidence type="ECO:0000256" key="2">
    <source>
        <dbReference type="ARBA" id="ARBA00004305"/>
    </source>
</evidence>
<dbReference type="Gene3D" id="3.90.1150.10">
    <property type="entry name" value="Aspartate Aminotransferase, domain 1"/>
    <property type="match status" value="1"/>
</dbReference>
<dbReference type="GO" id="GO:0030170">
    <property type="term" value="F:pyridoxal phosphate binding"/>
    <property type="evidence" value="ECO:0007669"/>
    <property type="project" value="InterPro"/>
</dbReference>
<dbReference type="Pfam" id="PF00155">
    <property type="entry name" value="Aminotran_1_2"/>
    <property type="match status" value="1"/>
</dbReference>
<organism evidence="12">
    <name type="scientific">Phallusia mammillata</name>
    <dbReference type="NCBI Taxonomy" id="59560"/>
    <lineage>
        <taxon>Eukaryota</taxon>
        <taxon>Metazoa</taxon>
        <taxon>Chordata</taxon>
        <taxon>Tunicata</taxon>
        <taxon>Ascidiacea</taxon>
        <taxon>Phlebobranchia</taxon>
        <taxon>Ascidiidae</taxon>
        <taxon>Phallusia</taxon>
    </lineage>
</organism>
<reference evidence="12" key="1">
    <citation type="submission" date="2020-04" db="EMBL/GenBank/DDBJ databases">
        <authorList>
            <person name="Neveu A P."/>
        </authorList>
    </citation>
    <scope>NUCLEOTIDE SEQUENCE</scope>
    <source>
        <tissue evidence="12">Whole embryo</tissue>
    </source>
</reference>
<evidence type="ECO:0000256" key="8">
    <source>
        <dbReference type="ARBA" id="ARBA00023128"/>
    </source>
</evidence>
<dbReference type="AlphaFoldDB" id="A0A6F9DDU2"/>
<dbReference type="CDD" id="cd00609">
    <property type="entry name" value="AAT_like"/>
    <property type="match status" value="1"/>
</dbReference>
<evidence type="ECO:0000313" key="12">
    <source>
        <dbReference type="EMBL" id="CAB3250412.1"/>
    </source>
</evidence>
<dbReference type="EMBL" id="LR785539">
    <property type="protein sequence ID" value="CAB3250412.1"/>
    <property type="molecule type" value="mRNA"/>
</dbReference>
<evidence type="ECO:0000259" key="11">
    <source>
        <dbReference type="Pfam" id="PF00155"/>
    </source>
</evidence>
<protein>
    <recommendedName>
        <fullName evidence="10">Aspartate aminotransferase</fullName>
        <ecNumber evidence="10">2.6.1.1</ecNumber>
    </recommendedName>
</protein>
<feature type="domain" description="Aminotransferase class I/classII large" evidence="11">
    <location>
        <begin position="57"/>
        <end position="422"/>
    </location>
</feature>
<dbReference type="EC" id="2.6.1.1" evidence="10"/>
<name>A0A6F9DDU2_9ASCI</name>
<gene>
    <name evidence="12" type="primary">Got2</name>
</gene>
<evidence type="ECO:0000256" key="6">
    <source>
        <dbReference type="ARBA" id="ARBA00022679"/>
    </source>
</evidence>
<dbReference type="FunFam" id="3.90.1150.10:FF:000160">
    <property type="entry name" value="Similar to aspartate aminotransferase"/>
    <property type="match status" value="1"/>
</dbReference>
<dbReference type="FunFam" id="3.40.640.10:FF:000026">
    <property type="entry name" value="Aspartate aminotransferase"/>
    <property type="match status" value="1"/>
</dbReference>
<evidence type="ECO:0000256" key="5">
    <source>
        <dbReference type="ARBA" id="ARBA00022576"/>
    </source>
</evidence>
<dbReference type="InterPro" id="IPR000796">
    <property type="entry name" value="Asp_trans"/>
</dbReference>
<dbReference type="InterPro" id="IPR004838">
    <property type="entry name" value="NHTrfase_class1_PyrdxlP-BS"/>
</dbReference>
<keyword evidence="5 10" id="KW-0032">Aminotransferase</keyword>
<evidence type="ECO:0000256" key="3">
    <source>
        <dbReference type="ARBA" id="ARBA00007441"/>
    </source>
</evidence>
<dbReference type="PRINTS" id="PR00799">
    <property type="entry name" value="TRANSAMINASE"/>
</dbReference>
<evidence type="ECO:0000256" key="10">
    <source>
        <dbReference type="RuleBase" id="RU000480"/>
    </source>
</evidence>
<evidence type="ECO:0000256" key="1">
    <source>
        <dbReference type="ARBA" id="ARBA00001933"/>
    </source>
</evidence>
<evidence type="ECO:0000256" key="7">
    <source>
        <dbReference type="ARBA" id="ARBA00022898"/>
    </source>
</evidence>
<evidence type="ECO:0000256" key="9">
    <source>
        <dbReference type="ARBA" id="ARBA00049185"/>
    </source>
</evidence>
<dbReference type="GO" id="GO:0006533">
    <property type="term" value="P:L-aspartate catabolic process"/>
    <property type="evidence" value="ECO:0007669"/>
    <property type="project" value="TreeGrafter"/>
</dbReference>
<keyword evidence="6 10" id="KW-0808">Transferase</keyword>
<keyword evidence="7" id="KW-0663">Pyridoxal phosphate</keyword>
<accession>A0A6F9DDU2</accession>
<sequence>MAMSCTKGTSGLMHKLKLIMSANQSSRCSSWWTDVEMGPPDPILGVTEAFKRDSNPKKMNLGVGAYRDDKGKPYVLPTVAKAQEKVLGMDKEYLGITGLPAFTTAAANLAFGPDSAVISDKRNVTTQGISGTGSLRIGANFLSKFFQGHKTVWLPTPSWGNHNPIFMHAGLEIQKYRYYKPATCGFDADGALDDISQIPEKSIVLFHACAHNPTGVDPKPEHWAEMSKICKQRNLLPFFDMAYQGFASGDVNKDAASMRLFVEDGHNILLAQSFAKNMGLYGERAGAFTVVCADQDEAARVESQLKILIRPLYSNPPCNGARIAATILNDPALNAQWLVEVKGMADRIISMRQQLVENLKKEGSIRNWSHITDQIGMFCFTGLTQGEVERLTRDHSVYLTKDGRISVAGVSSDNVQYLAHAIHQVTK</sequence>
<comment type="subunit">
    <text evidence="4 10">Homodimer.</text>
</comment>
<comment type="similarity">
    <text evidence="3">Belongs to the class-I pyridoxal-phosphate-dependent aminotransferase family.</text>
</comment>
<dbReference type="PANTHER" id="PTHR11879">
    <property type="entry name" value="ASPARTATE AMINOTRANSFERASE"/>
    <property type="match status" value="1"/>
</dbReference>